<feature type="signal peptide" evidence="1">
    <location>
        <begin position="1"/>
        <end position="23"/>
    </location>
</feature>
<evidence type="ECO:0000313" key="3">
    <source>
        <dbReference type="Proteomes" id="UP000188533"/>
    </source>
</evidence>
<comment type="caution">
    <text evidence="2">The sequence shown here is derived from an EMBL/GenBank/DDBJ whole genome shotgun (WGS) entry which is preliminary data.</text>
</comment>
<proteinExistence type="predicted"/>
<reference evidence="2 3" key="2">
    <citation type="submission" date="2017-02" db="EMBL/GenBank/DDBJ databases">
        <title>A genome survey and senescence transcriptome analysis in Lentinula edodes.</title>
        <authorList>
            <person name="Sakamoto Y."/>
            <person name="Nakade K."/>
            <person name="Sato S."/>
            <person name="Yoshida Y."/>
            <person name="Miyazaki K."/>
            <person name="Natsume S."/>
            <person name="Konno N."/>
        </authorList>
    </citation>
    <scope>NUCLEOTIDE SEQUENCE [LARGE SCALE GENOMIC DNA]</scope>
    <source>
        <strain evidence="2 3">NBRC 111202</strain>
    </source>
</reference>
<name>A0A1Q3EAF9_LENED</name>
<evidence type="ECO:0000256" key="1">
    <source>
        <dbReference type="SAM" id="SignalP"/>
    </source>
</evidence>
<feature type="chain" id="PRO_5012343071" evidence="1">
    <location>
        <begin position="24"/>
        <end position="137"/>
    </location>
</feature>
<keyword evidence="1" id="KW-0732">Signal</keyword>
<gene>
    <name evidence="2" type="ORF">LENED_005986</name>
</gene>
<dbReference type="Proteomes" id="UP000188533">
    <property type="component" value="Unassembled WGS sequence"/>
</dbReference>
<accession>A0A1Q3EAF9</accession>
<dbReference type="AlphaFoldDB" id="A0A1Q3EAF9"/>
<dbReference type="EMBL" id="BDGU01000183">
    <property type="protein sequence ID" value="GAW04210.1"/>
    <property type="molecule type" value="Genomic_DNA"/>
</dbReference>
<reference evidence="2 3" key="1">
    <citation type="submission" date="2016-08" db="EMBL/GenBank/DDBJ databases">
        <authorList>
            <consortium name="Lentinula edodes genome sequencing consortium"/>
            <person name="Sakamoto Y."/>
            <person name="Nakade K."/>
            <person name="Sato S."/>
            <person name="Yoshida Y."/>
            <person name="Miyazaki K."/>
            <person name="Natsume S."/>
            <person name="Konno N."/>
        </authorList>
    </citation>
    <scope>NUCLEOTIDE SEQUENCE [LARGE SCALE GENOMIC DNA]</scope>
    <source>
        <strain evidence="2 3">NBRC 111202</strain>
    </source>
</reference>
<organism evidence="2 3">
    <name type="scientific">Lentinula edodes</name>
    <name type="common">Shiitake mushroom</name>
    <name type="synonym">Lentinus edodes</name>
    <dbReference type="NCBI Taxonomy" id="5353"/>
    <lineage>
        <taxon>Eukaryota</taxon>
        <taxon>Fungi</taxon>
        <taxon>Dikarya</taxon>
        <taxon>Basidiomycota</taxon>
        <taxon>Agaricomycotina</taxon>
        <taxon>Agaricomycetes</taxon>
        <taxon>Agaricomycetidae</taxon>
        <taxon>Agaricales</taxon>
        <taxon>Marasmiineae</taxon>
        <taxon>Omphalotaceae</taxon>
        <taxon>Lentinula</taxon>
    </lineage>
</organism>
<sequence>MYGSSCVAFGLSMLCLNCQQGIGSSGNGINAGLGEYQLYLQGSRPVGQRCFPNVNQSYVSQLEQTHFMKTIFSLPTTTDHAALVADWGLQGNLEGFHTLKKQQLKFQHPLHINLGKQCWGESRSLVGCSHNKPWAIT</sequence>
<keyword evidence="3" id="KW-1185">Reference proteome</keyword>
<evidence type="ECO:0000313" key="2">
    <source>
        <dbReference type="EMBL" id="GAW04210.1"/>
    </source>
</evidence>
<protein>
    <submittedName>
        <fullName evidence="2">Uncharacterized protein</fullName>
    </submittedName>
</protein>